<dbReference type="GO" id="GO:0008270">
    <property type="term" value="F:zinc ion binding"/>
    <property type="evidence" value="ECO:0007669"/>
    <property type="project" value="InterPro"/>
</dbReference>
<comment type="caution">
    <text evidence="2">The sequence shown here is derived from an EMBL/GenBank/DDBJ whole genome shotgun (WGS) entry which is preliminary data.</text>
</comment>
<dbReference type="AlphaFoldDB" id="A0AAV4NMB1"/>
<dbReference type="InterPro" id="IPR001878">
    <property type="entry name" value="Znf_CCHC"/>
</dbReference>
<dbReference type="EMBL" id="BPLR01003462">
    <property type="protein sequence ID" value="GIX84905.1"/>
    <property type="molecule type" value="Genomic_DNA"/>
</dbReference>
<proteinExistence type="predicted"/>
<evidence type="ECO:0000313" key="2">
    <source>
        <dbReference type="EMBL" id="GIX84905.1"/>
    </source>
</evidence>
<evidence type="ECO:0000259" key="1">
    <source>
        <dbReference type="SMART" id="SM00343"/>
    </source>
</evidence>
<keyword evidence="3" id="KW-1185">Reference proteome</keyword>
<dbReference type="Proteomes" id="UP001054945">
    <property type="component" value="Unassembled WGS sequence"/>
</dbReference>
<sequence>MQMKKWENLCPDCCQRCPANRPPLPKIAPKKQHLAVIKPLNEQDSSANTRSFVQKNIDINKIKVGVKKFKVARPQKRNPQFVCYGVNAETKAEEIKESIMHQCAIEENNIKIVHSYQSPRGNNWIFEISSTYYKDFAPIKKINLGWERVPVREYIRPLQCFKRGKFGHLAKHCSETKESCTRCGGQDHRWSTCKAPPKCINYTLQNNKNKTSIDTTHSCTDKTCPMYIRELRFIANKTDYGQ</sequence>
<reference evidence="2 3" key="1">
    <citation type="submission" date="2021-06" db="EMBL/GenBank/DDBJ databases">
        <title>Caerostris extrusa draft genome.</title>
        <authorList>
            <person name="Kono N."/>
            <person name="Arakawa K."/>
        </authorList>
    </citation>
    <scope>NUCLEOTIDE SEQUENCE [LARGE SCALE GENOMIC DNA]</scope>
</reference>
<dbReference type="InterPro" id="IPR036875">
    <property type="entry name" value="Znf_CCHC_sf"/>
</dbReference>
<dbReference type="GO" id="GO:0003676">
    <property type="term" value="F:nucleic acid binding"/>
    <property type="evidence" value="ECO:0007669"/>
    <property type="project" value="InterPro"/>
</dbReference>
<feature type="domain" description="CCHC-type" evidence="1">
    <location>
        <begin position="179"/>
        <end position="195"/>
    </location>
</feature>
<gene>
    <name evidence="2" type="primary">AVEN_218703_1</name>
    <name evidence="2" type="ORF">CEXT_43601</name>
</gene>
<accession>A0AAV4NMB1</accession>
<name>A0AAV4NMB1_CAEEX</name>
<feature type="domain" description="CCHC-type" evidence="1">
    <location>
        <begin position="159"/>
        <end position="175"/>
    </location>
</feature>
<dbReference type="SUPFAM" id="SSF57756">
    <property type="entry name" value="Retrovirus zinc finger-like domains"/>
    <property type="match status" value="1"/>
</dbReference>
<protein>
    <submittedName>
        <fullName evidence="2">CCHC-type domain-containing protein</fullName>
    </submittedName>
</protein>
<dbReference type="SMART" id="SM00343">
    <property type="entry name" value="ZnF_C2HC"/>
    <property type="match status" value="2"/>
</dbReference>
<dbReference type="Gene3D" id="4.10.60.10">
    <property type="entry name" value="Zinc finger, CCHC-type"/>
    <property type="match status" value="1"/>
</dbReference>
<evidence type="ECO:0000313" key="3">
    <source>
        <dbReference type="Proteomes" id="UP001054945"/>
    </source>
</evidence>
<organism evidence="2 3">
    <name type="scientific">Caerostris extrusa</name>
    <name type="common">Bark spider</name>
    <name type="synonym">Caerostris bankana</name>
    <dbReference type="NCBI Taxonomy" id="172846"/>
    <lineage>
        <taxon>Eukaryota</taxon>
        <taxon>Metazoa</taxon>
        <taxon>Ecdysozoa</taxon>
        <taxon>Arthropoda</taxon>
        <taxon>Chelicerata</taxon>
        <taxon>Arachnida</taxon>
        <taxon>Araneae</taxon>
        <taxon>Araneomorphae</taxon>
        <taxon>Entelegynae</taxon>
        <taxon>Araneoidea</taxon>
        <taxon>Araneidae</taxon>
        <taxon>Caerostris</taxon>
    </lineage>
</organism>